<dbReference type="PROSITE" id="PS51034">
    <property type="entry name" value="ZP_2"/>
    <property type="match status" value="2"/>
</dbReference>
<dbReference type="PANTHER" id="PTHR14002:SF43">
    <property type="entry name" value="DELTA-LIKE PROTEIN"/>
    <property type="match status" value="1"/>
</dbReference>
<feature type="domain" description="ZP" evidence="5">
    <location>
        <begin position="1"/>
        <end position="67"/>
    </location>
</feature>
<dbReference type="SMART" id="SM00241">
    <property type="entry name" value="ZP"/>
    <property type="match status" value="1"/>
</dbReference>
<evidence type="ECO:0000256" key="4">
    <source>
        <dbReference type="SAM" id="Phobius"/>
    </source>
</evidence>
<dbReference type="EMBL" id="LSMT01000001">
    <property type="protein sequence ID" value="PFX34986.1"/>
    <property type="molecule type" value="Genomic_DNA"/>
</dbReference>
<keyword evidence="4" id="KW-0812">Transmembrane</keyword>
<evidence type="ECO:0000313" key="6">
    <source>
        <dbReference type="EMBL" id="PFX34986.1"/>
    </source>
</evidence>
<sequence>MHCHVQSDQFVTDYNCSATPTNTQTFTLSAFRFASGSAGDRVYFHCNALACLISNSASTCTTQCNACTSRRKRRNLEEQDPNEVHLVLGPFTIVEEGKTTGPTANENDSEEDSNTIQEDSENFPTTWVVIFCAGAMVAMAIIIGLVVMMRLSKNSRGPAVKNVTADLAQDNAAFDDTDVKTLSVCVREWYLTSISINQSPSKYKVIRLNLTTDRLWSEPKFCNAKLSYESIQEKLIINMKQAIILAAFALVLQQTKGDSHKPQANVTCNSDHTVNILITHVDDAAQWNASEWTTKTGYAECEPTIYKDAETVTYNNLTLPNCSLESNQNATHITYILRISAVKTAADPNTGQLRAYDHQYYVTCTYNNSGRAQANFVPIKNREDNDTADGVFTFSLVAYKDAEYNQMVDNSPIALNVDIFFKAKVTTQSSAPNLDLYPVSCYSSKSNNPDADDDGKFTLITNGCGSDGVSEDRDDTLAYNCTDNSITETFSLKTYRYFGAAANAPVFIHCYFRVCLADGVDTACECPKNAATCVGNRTADLARRRRRSTSDLVDESRLYHAVSGPFTFKQELNKDEVASEDQEETSQSFQTVAIVGAVCGVVAVAIICATVYIVIRHRNKHAPNGDLHVVT</sequence>
<evidence type="ECO:0000259" key="5">
    <source>
        <dbReference type="PROSITE" id="PS51034"/>
    </source>
</evidence>
<keyword evidence="7" id="KW-1185">Reference proteome</keyword>
<dbReference type="OrthoDB" id="5979900at2759"/>
<keyword evidence="4" id="KW-1133">Transmembrane helix</keyword>
<evidence type="ECO:0000256" key="2">
    <source>
        <dbReference type="ARBA" id="ARBA00023157"/>
    </source>
</evidence>
<evidence type="ECO:0000256" key="3">
    <source>
        <dbReference type="SAM" id="MobiDB-lite"/>
    </source>
</evidence>
<evidence type="ECO:0000256" key="1">
    <source>
        <dbReference type="ARBA" id="ARBA00022729"/>
    </source>
</evidence>
<gene>
    <name evidence="6" type="primary">ZPLD1</name>
    <name evidence="6" type="ORF">AWC38_SpisGene236</name>
</gene>
<dbReference type="InterPro" id="IPR001507">
    <property type="entry name" value="ZP_dom"/>
</dbReference>
<keyword evidence="2" id="KW-1015">Disulfide bond</keyword>
<dbReference type="Pfam" id="PF00100">
    <property type="entry name" value="Zona_pellucida"/>
    <property type="match status" value="1"/>
</dbReference>
<feature type="region of interest" description="Disordered" evidence="3">
    <location>
        <begin position="96"/>
        <end position="119"/>
    </location>
</feature>
<dbReference type="AlphaFoldDB" id="A0A2B4T0B1"/>
<dbReference type="Proteomes" id="UP000225706">
    <property type="component" value="Unassembled WGS sequence"/>
</dbReference>
<dbReference type="InterPro" id="IPR055355">
    <property type="entry name" value="ZP-C"/>
</dbReference>
<feature type="domain" description="ZP" evidence="5">
    <location>
        <begin position="267"/>
        <end position="531"/>
    </location>
</feature>
<organism evidence="6 7">
    <name type="scientific">Stylophora pistillata</name>
    <name type="common">Smooth cauliflower coral</name>
    <dbReference type="NCBI Taxonomy" id="50429"/>
    <lineage>
        <taxon>Eukaryota</taxon>
        <taxon>Metazoa</taxon>
        <taxon>Cnidaria</taxon>
        <taxon>Anthozoa</taxon>
        <taxon>Hexacorallia</taxon>
        <taxon>Scleractinia</taxon>
        <taxon>Astrocoeniina</taxon>
        <taxon>Pocilloporidae</taxon>
        <taxon>Stylophora</taxon>
    </lineage>
</organism>
<feature type="compositionally biased region" description="Acidic residues" evidence="3">
    <location>
        <begin position="107"/>
        <end position="119"/>
    </location>
</feature>
<dbReference type="InterPro" id="IPR042235">
    <property type="entry name" value="ZP-C_dom"/>
</dbReference>
<dbReference type="PANTHER" id="PTHR14002">
    <property type="entry name" value="ENDOGLIN/TGF-BETA RECEPTOR TYPE III"/>
    <property type="match status" value="1"/>
</dbReference>
<feature type="transmembrane region" description="Helical" evidence="4">
    <location>
        <begin position="592"/>
        <end position="615"/>
    </location>
</feature>
<keyword evidence="1" id="KW-0732">Signal</keyword>
<evidence type="ECO:0000313" key="7">
    <source>
        <dbReference type="Proteomes" id="UP000225706"/>
    </source>
</evidence>
<name>A0A2B4T0B1_STYPI</name>
<proteinExistence type="predicted"/>
<feature type="transmembrane region" description="Helical" evidence="4">
    <location>
        <begin position="127"/>
        <end position="148"/>
    </location>
</feature>
<protein>
    <submittedName>
        <fullName evidence="6">Zona pellucida-like domain-containing protein 1</fullName>
    </submittedName>
</protein>
<comment type="caution">
    <text evidence="6">The sequence shown here is derived from an EMBL/GenBank/DDBJ whole genome shotgun (WGS) entry which is preliminary data.</text>
</comment>
<accession>A0A2B4T0B1</accession>
<dbReference type="Gene3D" id="2.60.40.4100">
    <property type="entry name" value="Zona pellucida, ZP-C domain"/>
    <property type="match status" value="2"/>
</dbReference>
<keyword evidence="4" id="KW-0472">Membrane</keyword>
<reference evidence="7" key="1">
    <citation type="journal article" date="2017" name="bioRxiv">
        <title>Comparative analysis of the genomes of Stylophora pistillata and Acropora digitifera provides evidence for extensive differences between species of corals.</title>
        <authorList>
            <person name="Voolstra C.R."/>
            <person name="Li Y."/>
            <person name="Liew Y.J."/>
            <person name="Baumgarten S."/>
            <person name="Zoccola D."/>
            <person name="Flot J.-F."/>
            <person name="Tambutte S."/>
            <person name="Allemand D."/>
            <person name="Aranda M."/>
        </authorList>
    </citation>
    <scope>NUCLEOTIDE SEQUENCE [LARGE SCALE GENOMIC DNA]</scope>
</reference>